<gene>
    <name evidence="1" type="ORF">GWP43_01945</name>
</gene>
<protein>
    <submittedName>
        <fullName evidence="1">Uncharacterized protein</fullName>
    </submittedName>
</protein>
<dbReference type="KEGG" id="trz:GWP43_01945"/>
<evidence type="ECO:0000313" key="2">
    <source>
        <dbReference type="Proteomes" id="UP000464374"/>
    </source>
</evidence>
<name>A0A6P1XYT7_9SPIR</name>
<accession>A0A6P1XYT7</accession>
<sequence>MHIQLAITLNASLTELEVYLDEKTDPDEKPLFVLNSTDYRLLASFFAELKAHQVEDMFECKRMLDETPCNIKVICRK</sequence>
<evidence type="ECO:0000313" key="1">
    <source>
        <dbReference type="EMBL" id="QHX42414.1"/>
    </source>
</evidence>
<proteinExistence type="predicted"/>
<dbReference type="AlphaFoldDB" id="A0A6P1XYT7"/>
<organism evidence="1 2">
    <name type="scientific">Treponema vincentii</name>
    <dbReference type="NCBI Taxonomy" id="69710"/>
    <lineage>
        <taxon>Bacteria</taxon>
        <taxon>Pseudomonadati</taxon>
        <taxon>Spirochaetota</taxon>
        <taxon>Spirochaetia</taxon>
        <taxon>Spirochaetales</taxon>
        <taxon>Treponemataceae</taxon>
        <taxon>Treponema</taxon>
    </lineage>
</organism>
<dbReference type="EMBL" id="CP048020">
    <property type="protein sequence ID" value="QHX42414.1"/>
    <property type="molecule type" value="Genomic_DNA"/>
</dbReference>
<reference evidence="1 2" key="1">
    <citation type="submission" date="2020-01" db="EMBL/GenBank/DDBJ databases">
        <title>Complete genome sequence of a human oral phylogroup 1 Treponema sp. strain ATCC 700766, originally isolated from periodontitis dental plaque.</title>
        <authorList>
            <person name="Chan Y."/>
            <person name="Huo Y.-B."/>
            <person name="Yu X.-L."/>
            <person name="Zeng H."/>
            <person name="Leung W.-K."/>
            <person name="Watt R.M."/>
        </authorList>
    </citation>
    <scope>NUCLEOTIDE SEQUENCE [LARGE SCALE GENOMIC DNA]</scope>
    <source>
        <strain evidence="1 2">OMZ 804</strain>
    </source>
</reference>
<dbReference type="Proteomes" id="UP000464374">
    <property type="component" value="Chromosome"/>
</dbReference>
<dbReference type="RefSeq" id="WP_162662275.1">
    <property type="nucleotide sequence ID" value="NZ_CP048020.1"/>
</dbReference>